<evidence type="ECO:0000259" key="3">
    <source>
        <dbReference type="PROSITE" id="PS50801"/>
    </source>
</evidence>
<dbReference type="EMBL" id="JBHSXX010000001">
    <property type="protein sequence ID" value="MFC6868870.1"/>
    <property type="molecule type" value="Genomic_DNA"/>
</dbReference>
<evidence type="ECO:0000313" key="5">
    <source>
        <dbReference type="Proteomes" id="UP001596337"/>
    </source>
</evidence>
<dbReference type="CDD" id="cd07043">
    <property type="entry name" value="STAS_anti-anti-sigma_factors"/>
    <property type="match status" value="1"/>
</dbReference>
<accession>A0ABW2C0P2</accession>
<feature type="domain" description="STAS" evidence="3">
    <location>
        <begin position="19"/>
        <end position="117"/>
    </location>
</feature>
<evidence type="ECO:0000313" key="4">
    <source>
        <dbReference type="EMBL" id="MFC6868870.1"/>
    </source>
</evidence>
<dbReference type="NCBIfam" id="TIGR00377">
    <property type="entry name" value="ant_ant_sig"/>
    <property type="match status" value="1"/>
</dbReference>
<dbReference type="InterPro" id="IPR036513">
    <property type="entry name" value="STAS_dom_sf"/>
</dbReference>
<dbReference type="InterPro" id="IPR002645">
    <property type="entry name" value="STAS_dom"/>
</dbReference>
<dbReference type="SUPFAM" id="SSF52091">
    <property type="entry name" value="SpoIIaa-like"/>
    <property type="match status" value="1"/>
</dbReference>
<sequence length="118" mass="12663">MGKQQLSFKRTTVDPGHTVVLAVSGEIDLLTADEFESQLKSVLSPPNEVVILDLSDVKFFSSAGLSVLLASAESAKSSGISFRLVTTERVVLRPLEVTGVSNFFTIFDSVDEAIVSTQ</sequence>
<name>A0ABW2C0P2_9PSEU</name>
<proteinExistence type="inferred from homology"/>
<dbReference type="PANTHER" id="PTHR33495">
    <property type="entry name" value="ANTI-SIGMA FACTOR ANTAGONIST TM_1081-RELATED-RELATED"/>
    <property type="match status" value="1"/>
</dbReference>
<comment type="caution">
    <text evidence="4">The sequence shown here is derived from an EMBL/GenBank/DDBJ whole genome shotgun (WGS) entry which is preliminary data.</text>
</comment>
<comment type="similarity">
    <text evidence="1 2">Belongs to the anti-sigma-factor antagonist family.</text>
</comment>
<dbReference type="Proteomes" id="UP001596337">
    <property type="component" value="Unassembled WGS sequence"/>
</dbReference>
<dbReference type="InterPro" id="IPR003658">
    <property type="entry name" value="Anti-sigma_ant"/>
</dbReference>
<keyword evidence="5" id="KW-1185">Reference proteome</keyword>
<dbReference type="PANTHER" id="PTHR33495:SF2">
    <property type="entry name" value="ANTI-SIGMA FACTOR ANTAGONIST TM_1081-RELATED"/>
    <property type="match status" value="1"/>
</dbReference>
<evidence type="ECO:0000256" key="2">
    <source>
        <dbReference type="RuleBase" id="RU003749"/>
    </source>
</evidence>
<reference evidence="5" key="1">
    <citation type="journal article" date="2019" name="Int. J. Syst. Evol. Microbiol.">
        <title>The Global Catalogue of Microorganisms (GCM) 10K type strain sequencing project: providing services to taxonomists for standard genome sequencing and annotation.</title>
        <authorList>
            <consortium name="The Broad Institute Genomics Platform"/>
            <consortium name="The Broad Institute Genome Sequencing Center for Infectious Disease"/>
            <person name="Wu L."/>
            <person name="Ma J."/>
        </authorList>
    </citation>
    <scope>NUCLEOTIDE SEQUENCE [LARGE SCALE GENOMIC DNA]</scope>
    <source>
        <strain evidence="5">KCTC 32255</strain>
    </source>
</reference>
<organism evidence="4 5">
    <name type="scientific">Haloechinothrix salitolerans</name>
    <dbReference type="NCBI Taxonomy" id="926830"/>
    <lineage>
        <taxon>Bacteria</taxon>
        <taxon>Bacillati</taxon>
        <taxon>Actinomycetota</taxon>
        <taxon>Actinomycetes</taxon>
        <taxon>Pseudonocardiales</taxon>
        <taxon>Pseudonocardiaceae</taxon>
        <taxon>Haloechinothrix</taxon>
    </lineage>
</organism>
<dbReference type="Pfam" id="PF01740">
    <property type="entry name" value="STAS"/>
    <property type="match status" value="1"/>
</dbReference>
<gene>
    <name evidence="4" type="ORF">ACFQGD_17140</name>
</gene>
<protein>
    <recommendedName>
        <fullName evidence="2">Anti-sigma factor antagonist</fullName>
    </recommendedName>
</protein>
<dbReference type="Gene3D" id="3.30.750.24">
    <property type="entry name" value="STAS domain"/>
    <property type="match status" value="1"/>
</dbReference>
<dbReference type="RefSeq" id="WP_345396929.1">
    <property type="nucleotide sequence ID" value="NZ_BAABLA010000026.1"/>
</dbReference>
<evidence type="ECO:0000256" key="1">
    <source>
        <dbReference type="ARBA" id="ARBA00009013"/>
    </source>
</evidence>
<dbReference type="PROSITE" id="PS50801">
    <property type="entry name" value="STAS"/>
    <property type="match status" value="1"/>
</dbReference>